<evidence type="ECO:0000313" key="2">
    <source>
        <dbReference type="EMBL" id="CAI5450217.1"/>
    </source>
</evidence>
<dbReference type="EMBL" id="CANHGI010000005">
    <property type="protein sequence ID" value="CAI5450217.1"/>
    <property type="molecule type" value="Genomic_DNA"/>
</dbReference>
<keyword evidence="3" id="KW-1185">Reference proteome</keyword>
<evidence type="ECO:0000256" key="1">
    <source>
        <dbReference type="SAM" id="Phobius"/>
    </source>
</evidence>
<reference evidence="2" key="1">
    <citation type="submission" date="2022-11" db="EMBL/GenBank/DDBJ databases">
        <authorList>
            <person name="Kikuchi T."/>
        </authorList>
    </citation>
    <scope>NUCLEOTIDE SEQUENCE</scope>
    <source>
        <strain evidence="2">PS1010</strain>
    </source>
</reference>
<keyword evidence="1" id="KW-0472">Membrane</keyword>
<organism evidence="2 3">
    <name type="scientific">Caenorhabditis angaria</name>
    <dbReference type="NCBI Taxonomy" id="860376"/>
    <lineage>
        <taxon>Eukaryota</taxon>
        <taxon>Metazoa</taxon>
        <taxon>Ecdysozoa</taxon>
        <taxon>Nematoda</taxon>
        <taxon>Chromadorea</taxon>
        <taxon>Rhabditida</taxon>
        <taxon>Rhabditina</taxon>
        <taxon>Rhabditomorpha</taxon>
        <taxon>Rhabditoidea</taxon>
        <taxon>Rhabditidae</taxon>
        <taxon>Peloderinae</taxon>
        <taxon>Caenorhabditis</taxon>
    </lineage>
</organism>
<gene>
    <name evidence="2" type="ORF">CAMP_LOCUS12854</name>
</gene>
<proteinExistence type="predicted"/>
<dbReference type="AlphaFoldDB" id="A0A9P1IU33"/>
<feature type="transmembrane region" description="Helical" evidence="1">
    <location>
        <begin position="49"/>
        <end position="68"/>
    </location>
</feature>
<name>A0A9P1IU33_9PELO</name>
<keyword evidence="1" id="KW-1133">Transmembrane helix</keyword>
<dbReference type="Proteomes" id="UP001152747">
    <property type="component" value="Unassembled WGS sequence"/>
</dbReference>
<keyword evidence="1" id="KW-0812">Transmembrane</keyword>
<accession>A0A9P1IU33</accession>
<comment type="caution">
    <text evidence="2">The sequence shown here is derived from an EMBL/GenBank/DDBJ whole genome shotgun (WGS) entry which is preliminary data.</text>
</comment>
<sequence>MKNTPGELHGTHFVAGNTKIDGFWDENDIFGIFNILAGKLSLNSKMTRFSTLTLIFLALVAVISAQYGSSNNFATQQQQIQIRRPGRGSYGRK</sequence>
<evidence type="ECO:0000313" key="3">
    <source>
        <dbReference type="Proteomes" id="UP001152747"/>
    </source>
</evidence>
<protein>
    <submittedName>
        <fullName evidence="2">Uncharacterized protein</fullName>
    </submittedName>
</protein>